<evidence type="ECO:0000256" key="3">
    <source>
        <dbReference type="PIRSR" id="PIRSR640198-2"/>
    </source>
</evidence>
<feature type="domain" description="Fido" evidence="4">
    <location>
        <begin position="114"/>
        <end position="264"/>
    </location>
</feature>
<dbReference type="InterPro" id="IPR036597">
    <property type="entry name" value="Fido-like_dom_sf"/>
</dbReference>
<keyword evidence="1" id="KW-0067">ATP-binding</keyword>
<dbReference type="InterPro" id="IPR040198">
    <property type="entry name" value="Fido_containing"/>
</dbReference>
<dbReference type="HOGENOM" id="CLU_047250_1_1_7"/>
<evidence type="ECO:0000256" key="2">
    <source>
        <dbReference type="PIRSR" id="PIRSR640198-1"/>
    </source>
</evidence>
<feature type="active site" evidence="2">
    <location>
        <position position="200"/>
    </location>
</feature>
<dbReference type="Gene3D" id="1.10.3290.10">
    <property type="entry name" value="Fido-like domain"/>
    <property type="match status" value="1"/>
</dbReference>
<evidence type="ECO:0000256" key="1">
    <source>
        <dbReference type="PIRSR" id="PIRSR038925-1"/>
    </source>
</evidence>
<dbReference type="InterPro" id="IPR003812">
    <property type="entry name" value="Fido"/>
</dbReference>
<dbReference type="KEGG" id="dal:Dalk_4178"/>
<protein>
    <submittedName>
        <fullName evidence="5">Filamentation induced by cAMP protein Fic</fullName>
    </submittedName>
</protein>
<dbReference type="PANTHER" id="PTHR13504:SF38">
    <property type="entry name" value="FIDO DOMAIN-CONTAINING PROTEIN"/>
    <property type="match status" value="1"/>
</dbReference>
<accession>B8FMZ1</accession>
<feature type="binding site" evidence="3">
    <location>
        <begin position="242"/>
        <end position="243"/>
    </location>
    <ligand>
        <name>ATP</name>
        <dbReference type="ChEBI" id="CHEBI:30616"/>
    </ligand>
</feature>
<dbReference type="Pfam" id="PF02661">
    <property type="entry name" value="Fic"/>
    <property type="match status" value="1"/>
</dbReference>
<feature type="binding site" evidence="1">
    <location>
        <begin position="205"/>
        <end position="211"/>
    </location>
    <ligand>
        <name>ATP</name>
        <dbReference type="ChEBI" id="CHEBI:30616"/>
    </ligand>
</feature>
<reference evidence="5 6" key="1">
    <citation type="journal article" date="2012" name="Environ. Microbiol.">
        <title>The genome sequence of Desulfatibacillum alkenivorans AK-01: a blueprint for anaerobic alkane oxidation.</title>
        <authorList>
            <person name="Callaghan A.V."/>
            <person name="Morris B.E."/>
            <person name="Pereira I.A."/>
            <person name="McInerney M.J."/>
            <person name="Austin R.N."/>
            <person name="Groves J.T."/>
            <person name="Kukor J.J."/>
            <person name="Suflita J.M."/>
            <person name="Young L.Y."/>
            <person name="Zylstra G.J."/>
            <person name="Wawrik B."/>
        </authorList>
    </citation>
    <scope>NUCLEOTIDE SEQUENCE [LARGE SCALE GENOMIC DNA]</scope>
    <source>
        <strain evidence="5 6">AK-01</strain>
    </source>
</reference>
<evidence type="ECO:0000259" key="4">
    <source>
        <dbReference type="PROSITE" id="PS51459"/>
    </source>
</evidence>
<feature type="binding site" evidence="1">
    <location>
        <position position="242"/>
    </location>
    <ligand>
        <name>ATP</name>
        <dbReference type="ChEBI" id="CHEBI:30616"/>
    </ligand>
</feature>
<feature type="binding site" evidence="1">
    <location>
        <position position="65"/>
    </location>
    <ligand>
        <name>ATP</name>
        <dbReference type="ChEBI" id="CHEBI:30616"/>
    </ligand>
</feature>
<dbReference type="RefSeq" id="WP_015948908.1">
    <property type="nucleotide sequence ID" value="NC_011768.1"/>
</dbReference>
<proteinExistence type="predicted"/>
<dbReference type="SUPFAM" id="SSF140931">
    <property type="entry name" value="Fic-like"/>
    <property type="match status" value="1"/>
</dbReference>
<keyword evidence="1" id="KW-0547">Nucleotide-binding</keyword>
<dbReference type="InterPro" id="IPR026287">
    <property type="entry name" value="SoFic-like"/>
</dbReference>
<gene>
    <name evidence="5" type="ordered locus">Dalk_4178</name>
</gene>
<dbReference type="EMBL" id="CP001322">
    <property type="protein sequence ID" value="ACL05861.1"/>
    <property type="molecule type" value="Genomic_DNA"/>
</dbReference>
<sequence>MTPPVHYHHGKFPPVIDQWEEIVPLLGPAYASLARYDGILSAIPNAALLLSPLTTQEAVLSSRIEGTQATMGDVLKYEADTGDFSPERVADIQEVLNYRKAMAHALERLKELPLCLRVIRESHSVLMQGVRGEGKAPGEFRKISNWIGPPGSTQENARFVPISSDKLPQGMDAWEKYLHAKVPDRLVQLAVLHAEFESLHPFLDGNGRLGRMIVPLFLFEVGLIQSPMFYISAYFENHRDEYYDRLLAVSRDGAWKPWCGFFLKAVKEQAEANHSKALSILHLYEAKKSEIAQIIHSQYAIHALDFIFNRPLFKASDFGKPDIPKHSAIRILGLLRENGLLEVIQEASGRTPAKYAFADLVNIVEEQKIF</sequence>
<dbReference type="GO" id="GO:0005524">
    <property type="term" value="F:ATP binding"/>
    <property type="evidence" value="ECO:0007669"/>
    <property type="project" value="UniProtKB-KW"/>
</dbReference>
<dbReference type="PROSITE" id="PS51459">
    <property type="entry name" value="FIDO"/>
    <property type="match status" value="1"/>
</dbReference>
<dbReference type="InterPro" id="IPR025758">
    <property type="entry name" value="Fic/DOC_N"/>
</dbReference>
<dbReference type="Pfam" id="PF13784">
    <property type="entry name" value="Fic_N"/>
    <property type="match status" value="1"/>
</dbReference>
<evidence type="ECO:0000313" key="6">
    <source>
        <dbReference type="Proteomes" id="UP000000739"/>
    </source>
</evidence>
<evidence type="ECO:0000313" key="5">
    <source>
        <dbReference type="EMBL" id="ACL05861.1"/>
    </source>
</evidence>
<dbReference type="AlphaFoldDB" id="B8FMZ1"/>
<name>B8FMZ1_DESAL</name>
<feature type="binding site" evidence="3">
    <location>
        <begin position="204"/>
        <end position="211"/>
    </location>
    <ligand>
        <name>ATP</name>
        <dbReference type="ChEBI" id="CHEBI:30616"/>
    </ligand>
</feature>
<organism evidence="5 6">
    <name type="scientific">Desulfatibacillum aliphaticivorans</name>
    <dbReference type="NCBI Taxonomy" id="218208"/>
    <lineage>
        <taxon>Bacteria</taxon>
        <taxon>Pseudomonadati</taxon>
        <taxon>Thermodesulfobacteriota</taxon>
        <taxon>Desulfobacteria</taxon>
        <taxon>Desulfobacterales</taxon>
        <taxon>Desulfatibacillaceae</taxon>
        <taxon>Desulfatibacillum</taxon>
    </lineage>
</organism>
<feature type="binding site" evidence="1">
    <location>
        <position position="200"/>
    </location>
    <ligand>
        <name>ATP</name>
        <dbReference type="ChEBI" id="CHEBI:30616"/>
    </ligand>
</feature>
<dbReference type="Proteomes" id="UP000000739">
    <property type="component" value="Chromosome"/>
</dbReference>
<dbReference type="PANTHER" id="PTHR13504">
    <property type="entry name" value="FIDO DOMAIN-CONTAINING PROTEIN DDB_G0283145"/>
    <property type="match status" value="1"/>
</dbReference>
<dbReference type="eggNOG" id="COG3177">
    <property type="taxonomic scope" value="Bacteria"/>
</dbReference>
<keyword evidence="6" id="KW-1185">Reference proteome</keyword>
<dbReference type="eggNOG" id="COG1959">
    <property type="taxonomic scope" value="Bacteria"/>
</dbReference>
<dbReference type="PIRSF" id="PIRSF038925">
    <property type="entry name" value="AMP-prot_trans"/>
    <property type="match status" value="1"/>
</dbReference>